<sequence>MLIRIVDEHHEALAEWSRYRRTLPSPPSLLTFDHHTDTLPAFGRAAKSEPERRELVAAFDFRRDDSVTEALSRLRHDEHIDLALRGGVVSRAVIVAHADHPGCANDRIRVVCDRSWPDLQLLLNDPVRFAPLARRVFEDDFLATRLAEAEFAPEEGFIFDLDLDYLLTAEALGPDRKTVLRHLLARAGLVTISREADWVRLLKLEPLLTPDSLLAAFRPFAEATIP</sequence>
<dbReference type="AlphaFoldDB" id="A0A844G4V9"/>
<dbReference type="InterPro" id="IPR024131">
    <property type="entry name" value="UPF0489"/>
</dbReference>
<keyword evidence="2" id="KW-1185">Reference proteome</keyword>
<name>A0A844G4V9_9BACT</name>
<organism evidence="1 2">
    <name type="scientific">Victivallis lenta</name>
    <dbReference type="NCBI Taxonomy" id="2606640"/>
    <lineage>
        <taxon>Bacteria</taxon>
        <taxon>Pseudomonadati</taxon>
        <taxon>Lentisphaerota</taxon>
        <taxon>Lentisphaeria</taxon>
        <taxon>Victivallales</taxon>
        <taxon>Victivallaceae</taxon>
        <taxon>Victivallis</taxon>
    </lineage>
</organism>
<gene>
    <name evidence="1" type="ORF">FYJ85_11440</name>
</gene>
<comment type="caution">
    <text evidence="1">The sequence shown here is derived from an EMBL/GenBank/DDBJ whole genome shotgun (WGS) entry which is preliminary data.</text>
</comment>
<proteinExistence type="predicted"/>
<protein>
    <submittedName>
        <fullName evidence="1">Uncharacterized protein</fullName>
    </submittedName>
</protein>
<dbReference type="EMBL" id="VUNS01000011">
    <property type="protein sequence ID" value="MST97651.1"/>
    <property type="molecule type" value="Genomic_DNA"/>
</dbReference>
<dbReference type="Proteomes" id="UP000435649">
    <property type="component" value="Unassembled WGS sequence"/>
</dbReference>
<accession>A0A844G4V9</accession>
<reference evidence="1 2" key="1">
    <citation type="submission" date="2019-08" db="EMBL/GenBank/DDBJ databases">
        <title>In-depth cultivation of the pig gut microbiome towards novel bacterial diversity and tailored functional studies.</title>
        <authorList>
            <person name="Wylensek D."/>
            <person name="Hitch T.C.A."/>
            <person name="Clavel T."/>
        </authorList>
    </citation>
    <scope>NUCLEOTIDE SEQUENCE [LARGE SCALE GENOMIC DNA]</scope>
    <source>
        <strain evidence="1 2">BBE-744-WT-12</strain>
    </source>
</reference>
<dbReference type="Pfam" id="PF12640">
    <property type="entry name" value="UPF0489"/>
    <property type="match status" value="1"/>
</dbReference>
<evidence type="ECO:0000313" key="2">
    <source>
        <dbReference type="Proteomes" id="UP000435649"/>
    </source>
</evidence>
<evidence type="ECO:0000313" key="1">
    <source>
        <dbReference type="EMBL" id="MST97651.1"/>
    </source>
</evidence>